<gene>
    <name evidence="2" type="ORF">DL762_002692</name>
</gene>
<keyword evidence="3" id="KW-1185">Reference proteome</keyword>
<evidence type="ECO:0000313" key="2">
    <source>
        <dbReference type="EMBL" id="RYO90362.1"/>
    </source>
</evidence>
<dbReference type="Proteomes" id="UP000294003">
    <property type="component" value="Unassembled WGS sequence"/>
</dbReference>
<proteinExistence type="predicted"/>
<reference evidence="2 3" key="1">
    <citation type="submission" date="2018-06" db="EMBL/GenBank/DDBJ databases">
        <title>Complete Genomes of Monosporascus.</title>
        <authorList>
            <person name="Robinson A.J."/>
            <person name="Natvig D.O."/>
        </authorList>
    </citation>
    <scope>NUCLEOTIDE SEQUENCE [LARGE SCALE GENOMIC DNA]</scope>
    <source>
        <strain evidence="2 3">CBS 609.92</strain>
    </source>
</reference>
<feature type="compositionally biased region" description="Basic and acidic residues" evidence="1">
    <location>
        <begin position="7"/>
        <end position="22"/>
    </location>
</feature>
<name>A0ABY0HFP2_9PEZI</name>
<organism evidence="2 3">
    <name type="scientific">Monosporascus cannonballus</name>
    <dbReference type="NCBI Taxonomy" id="155416"/>
    <lineage>
        <taxon>Eukaryota</taxon>
        <taxon>Fungi</taxon>
        <taxon>Dikarya</taxon>
        <taxon>Ascomycota</taxon>
        <taxon>Pezizomycotina</taxon>
        <taxon>Sordariomycetes</taxon>
        <taxon>Xylariomycetidae</taxon>
        <taxon>Xylariales</taxon>
        <taxon>Xylariales incertae sedis</taxon>
        <taxon>Monosporascus</taxon>
    </lineage>
</organism>
<protein>
    <submittedName>
        <fullName evidence="2">Uncharacterized protein</fullName>
    </submittedName>
</protein>
<comment type="caution">
    <text evidence="2">The sequence shown here is derived from an EMBL/GenBank/DDBJ whole genome shotgun (WGS) entry which is preliminary data.</text>
</comment>
<feature type="region of interest" description="Disordered" evidence="1">
    <location>
        <begin position="1"/>
        <end position="23"/>
    </location>
</feature>
<dbReference type="EMBL" id="QJNS01000057">
    <property type="protein sequence ID" value="RYO90362.1"/>
    <property type="molecule type" value="Genomic_DNA"/>
</dbReference>
<evidence type="ECO:0000256" key="1">
    <source>
        <dbReference type="SAM" id="MobiDB-lite"/>
    </source>
</evidence>
<accession>A0ABY0HFP2</accession>
<evidence type="ECO:0000313" key="3">
    <source>
        <dbReference type="Proteomes" id="UP000294003"/>
    </source>
</evidence>
<sequence length="140" mass="15514">MPSDTQPHPDQRGVEPLPERPRNIAGEVDYVPHPEKSIPISPSRTAIQQSIINLYSGSASEKDMDVHKIAGQWYGIPTLFAKPETLATEATSSTPNKLVRKQRQQYTFSGIHASKAADNLISLKLEGQKPNEKAVYHKNT</sequence>